<reference evidence="3 4" key="1">
    <citation type="submission" date="2018-11" db="EMBL/GenBank/DDBJ databases">
        <authorList>
            <consortium name="Pathogen Informatics"/>
        </authorList>
    </citation>
    <scope>NUCLEOTIDE SEQUENCE [LARGE SCALE GENOMIC DNA]</scope>
</reference>
<accession>A0A3P8C033</accession>
<accession>A0A183GB73</accession>
<keyword evidence="1" id="KW-0175">Coiled coil</keyword>
<evidence type="ECO:0000256" key="2">
    <source>
        <dbReference type="SAM" id="MobiDB-lite"/>
    </source>
</evidence>
<proteinExistence type="predicted"/>
<feature type="region of interest" description="Disordered" evidence="2">
    <location>
        <begin position="1"/>
        <end position="87"/>
    </location>
</feature>
<feature type="coiled-coil region" evidence="1">
    <location>
        <begin position="178"/>
        <end position="205"/>
    </location>
</feature>
<reference evidence="5" key="2">
    <citation type="submission" date="2019-09" db="UniProtKB">
        <authorList>
            <consortium name="WormBaseParasite"/>
        </authorList>
    </citation>
    <scope>IDENTIFICATION</scope>
</reference>
<evidence type="ECO:0000313" key="5">
    <source>
        <dbReference type="WBParaSite" id="HPBE_0001932501-mRNA-1"/>
    </source>
</evidence>
<dbReference type="EMBL" id="UZAH01031282">
    <property type="protein sequence ID" value="VDP14758.1"/>
    <property type="molecule type" value="Genomic_DNA"/>
</dbReference>
<feature type="compositionally biased region" description="Polar residues" evidence="2">
    <location>
        <begin position="42"/>
        <end position="52"/>
    </location>
</feature>
<name>A0A183GB73_HELPZ</name>
<sequence length="322" mass="35390">MKTTGPRAAILTARRQAPRKRIRNDPRPAAEVVQERSLAFPQVSSPNGNSLPRRTAASKAEANGSRPQFAGHTLPPLHNCSIDRGPKPTPIRPMNALQSRDTHVFAAAHLSDRNLQRRPASMQAAASIVPALTPPSTPRTHHLANVDTGMQTDDSFDVETAALVEHLALSALARASESLQNEEEIERLRQKAKTSEERLVALQSSTDHQLLLPLDLDVRSNFALRQDSKKGKKNVFQNNMLSSLQRDEQLRFSRRLAKETCRAVRKPRSVIFSDQLISGPLEGAGAAGCAATNEEYRSGHESSGQATTEPDDRRWEDTAKPS</sequence>
<evidence type="ECO:0000313" key="3">
    <source>
        <dbReference type="EMBL" id="VDP14758.1"/>
    </source>
</evidence>
<dbReference type="AlphaFoldDB" id="A0A183GB73"/>
<feature type="compositionally biased region" description="Basic and acidic residues" evidence="2">
    <location>
        <begin position="310"/>
        <end position="322"/>
    </location>
</feature>
<dbReference type="Proteomes" id="UP000050761">
    <property type="component" value="Unassembled WGS sequence"/>
</dbReference>
<feature type="region of interest" description="Disordered" evidence="2">
    <location>
        <begin position="279"/>
        <end position="322"/>
    </location>
</feature>
<keyword evidence="4" id="KW-1185">Reference proteome</keyword>
<protein>
    <submittedName>
        <fullName evidence="3 5">Uncharacterized protein</fullName>
    </submittedName>
</protein>
<organism evidence="4 5">
    <name type="scientific">Heligmosomoides polygyrus</name>
    <name type="common">Parasitic roundworm</name>
    <dbReference type="NCBI Taxonomy" id="6339"/>
    <lineage>
        <taxon>Eukaryota</taxon>
        <taxon>Metazoa</taxon>
        <taxon>Ecdysozoa</taxon>
        <taxon>Nematoda</taxon>
        <taxon>Chromadorea</taxon>
        <taxon>Rhabditida</taxon>
        <taxon>Rhabditina</taxon>
        <taxon>Rhabditomorpha</taxon>
        <taxon>Strongyloidea</taxon>
        <taxon>Heligmosomidae</taxon>
        <taxon>Heligmosomoides</taxon>
    </lineage>
</organism>
<gene>
    <name evidence="3" type="ORF">HPBE_LOCUS19324</name>
</gene>
<evidence type="ECO:0000313" key="4">
    <source>
        <dbReference type="Proteomes" id="UP000050761"/>
    </source>
</evidence>
<dbReference type="WBParaSite" id="HPBE_0001932501-mRNA-1">
    <property type="protein sequence ID" value="HPBE_0001932501-mRNA-1"/>
    <property type="gene ID" value="HPBE_0001932501"/>
</dbReference>
<evidence type="ECO:0000256" key="1">
    <source>
        <dbReference type="SAM" id="Coils"/>
    </source>
</evidence>